<dbReference type="AlphaFoldDB" id="A0A6A6PCU2"/>
<sequence>MCNGMSVGDARGVLLEVINNFHPCVKLKRDDCCREPPEQKTSRDRFANTVDYKTSGTLSGRTIGLKGEGLKPMSQAAHPRSDNRAGHFARLTRARACSDRCAADHLPRRRHTDRASRPSRQTRAFRDEFAIGRGSKANIIGMAHVITRGHDGAPTQDKSRGREDPAVEIDRVW</sequence>
<feature type="region of interest" description="Disordered" evidence="1">
    <location>
        <begin position="63"/>
        <end position="83"/>
    </location>
</feature>
<gene>
    <name evidence="2" type="ORF">BDY21DRAFT_360401</name>
</gene>
<evidence type="ECO:0000313" key="2">
    <source>
        <dbReference type="EMBL" id="KAF2461243.1"/>
    </source>
</evidence>
<dbReference type="Proteomes" id="UP000799766">
    <property type="component" value="Unassembled WGS sequence"/>
</dbReference>
<organism evidence="2 3">
    <name type="scientific">Lineolata rhizophorae</name>
    <dbReference type="NCBI Taxonomy" id="578093"/>
    <lineage>
        <taxon>Eukaryota</taxon>
        <taxon>Fungi</taxon>
        <taxon>Dikarya</taxon>
        <taxon>Ascomycota</taxon>
        <taxon>Pezizomycotina</taxon>
        <taxon>Dothideomycetes</taxon>
        <taxon>Dothideomycetes incertae sedis</taxon>
        <taxon>Lineolatales</taxon>
        <taxon>Lineolataceae</taxon>
        <taxon>Lineolata</taxon>
    </lineage>
</organism>
<keyword evidence="3" id="KW-1185">Reference proteome</keyword>
<dbReference type="EMBL" id="MU001671">
    <property type="protein sequence ID" value="KAF2461243.1"/>
    <property type="molecule type" value="Genomic_DNA"/>
</dbReference>
<feature type="region of interest" description="Disordered" evidence="1">
    <location>
        <begin position="106"/>
        <end position="127"/>
    </location>
</feature>
<name>A0A6A6PCU2_9PEZI</name>
<reference evidence="2" key="1">
    <citation type="journal article" date="2020" name="Stud. Mycol.">
        <title>101 Dothideomycetes genomes: a test case for predicting lifestyles and emergence of pathogens.</title>
        <authorList>
            <person name="Haridas S."/>
            <person name="Albert R."/>
            <person name="Binder M."/>
            <person name="Bloem J."/>
            <person name="Labutti K."/>
            <person name="Salamov A."/>
            <person name="Andreopoulos B."/>
            <person name="Baker S."/>
            <person name="Barry K."/>
            <person name="Bills G."/>
            <person name="Bluhm B."/>
            <person name="Cannon C."/>
            <person name="Castanera R."/>
            <person name="Culley D."/>
            <person name="Daum C."/>
            <person name="Ezra D."/>
            <person name="Gonzalez J."/>
            <person name="Henrissat B."/>
            <person name="Kuo A."/>
            <person name="Liang C."/>
            <person name="Lipzen A."/>
            <person name="Lutzoni F."/>
            <person name="Magnuson J."/>
            <person name="Mondo S."/>
            <person name="Nolan M."/>
            <person name="Ohm R."/>
            <person name="Pangilinan J."/>
            <person name="Park H.-J."/>
            <person name="Ramirez L."/>
            <person name="Alfaro M."/>
            <person name="Sun H."/>
            <person name="Tritt A."/>
            <person name="Yoshinaga Y."/>
            <person name="Zwiers L.-H."/>
            <person name="Turgeon B."/>
            <person name="Goodwin S."/>
            <person name="Spatafora J."/>
            <person name="Crous P."/>
            <person name="Grigoriev I."/>
        </authorList>
    </citation>
    <scope>NUCLEOTIDE SEQUENCE</scope>
    <source>
        <strain evidence="2">ATCC 16933</strain>
    </source>
</reference>
<evidence type="ECO:0000313" key="3">
    <source>
        <dbReference type="Proteomes" id="UP000799766"/>
    </source>
</evidence>
<feature type="region of interest" description="Disordered" evidence="1">
    <location>
        <begin position="147"/>
        <end position="173"/>
    </location>
</feature>
<proteinExistence type="predicted"/>
<protein>
    <submittedName>
        <fullName evidence="2">Uncharacterized protein</fullName>
    </submittedName>
</protein>
<evidence type="ECO:0000256" key="1">
    <source>
        <dbReference type="SAM" id="MobiDB-lite"/>
    </source>
</evidence>
<feature type="compositionally biased region" description="Basic and acidic residues" evidence="1">
    <location>
        <begin position="157"/>
        <end position="173"/>
    </location>
</feature>
<accession>A0A6A6PCU2</accession>